<keyword evidence="1" id="KW-0472">Membrane</keyword>
<reference evidence="2 3" key="1">
    <citation type="submission" date="2020-08" db="EMBL/GenBank/DDBJ databases">
        <title>Genomic Encyclopedia of Type Strains, Phase IV (KMG-IV): sequencing the most valuable type-strain genomes for metagenomic binning, comparative biology and taxonomic classification.</title>
        <authorList>
            <person name="Goeker M."/>
        </authorList>
    </citation>
    <scope>NUCLEOTIDE SEQUENCE [LARGE SCALE GENOMIC DNA]</scope>
    <source>
        <strain evidence="2 3">DSM 22336</strain>
    </source>
</reference>
<dbReference type="Proteomes" id="UP000555393">
    <property type="component" value="Unassembled WGS sequence"/>
</dbReference>
<name>A0A841LU91_9HYPH</name>
<evidence type="ECO:0000313" key="2">
    <source>
        <dbReference type="EMBL" id="MBB6260067.1"/>
    </source>
</evidence>
<keyword evidence="1" id="KW-0812">Transmembrane</keyword>
<keyword evidence="3" id="KW-1185">Reference proteome</keyword>
<organism evidence="2 3">
    <name type="scientific">Paenochrobactrum gallinarii</name>
    <dbReference type="NCBI Taxonomy" id="643673"/>
    <lineage>
        <taxon>Bacteria</taxon>
        <taxon>Pseudomonadati</taxon>
        <taxon>Pseudomonadota</taxon>
        <taxon>Alphaproteobacteria</taxon>
        <taxon>Hyphomicrobiales</taxon>
        <taxon>Brucellaceae</taxon>
        <taxon>Paenochrobactrum</taxon>
    </lineage>
</organism>
<keyword evidence="1" id="KW-1133">Transmembrane helix</keyword>
<evidence type="ECO:0000313" key="3">
    <source>
        <dbReference type="Proteomes" id="UP000555393"/>
    </source>
</evidence>
<sequence length="41" mass="4656">MNMLSLYILIWPMISTGILALLVISLFKDIMHARKHGLAMV</sequence>
<gene>
    <name evidence="2" type="ORF">FHS77_000591</name>
</gene>
<protein>
    <submittedName>
        <fullName evidence="2">Uncharacterized protein</fullName>
    </submittedName>
</protein>
<dbReference type="AlphaFoldDB" id="A0A841LU91"/>
<evidence type="ECO:0000256" key="1">
    <source>
        <dbReference type="SAM" id="Phobius"/>
    </source>
</evidence>
<feature type="transmembrane region" description="Helical" evidence="1">
    <location>
        <begin position="6"/>
        <end position="27"/>
    </location>
</feature>
<dbReference type="InterPro" id="IPR049820">
    <property type="entry name" value="Trnsprt_adja_ssu-like"/>
</dbReference>
<dbReference type="EMBL" id="JACIIU010000002">
    <property type="protein sequence ID" value="MBB6260067.1"/>
    <property type="molecule type" value="Genomic_DNA"/>
</dbReference>
<comment type="caution">
    <text evidence="2">The sequence shown here is derived from an EMBL/GenBank/DDBJ whole genome shotgun (WGS) entry which is preliminary data.</text>
</comment>
<dbReference type="NCBIfam" id="NF038354">
    <property type="entry name" value="trnsprt_adja_43"/>
    <property type="match status" value="1"/>
</dbReference>
<dbReference type="RefSeq" id="WP_210307014.1">
    <property type="nucleotide sequence ID" value="NZ_JACIIU010000002.1"/>
</dbReference>
<accession>A0A841LU91</accession>
<proteinExistence type="predicted"/>